<evidence type="ECO:0000313" key="6">
    <source>
        <dbReference type="EMBL" id="EQB07702.1"/>
    </source>
</evidence>
<evidence type="ECO:0000256" key="4">
    <source>
        <dbReference type="ARBA" id="ARBA00023163"/>
    </source>
</evidence>
<dbReference type="PANTHER" id="PTHR30579:SF7">
    <property type="entry name" value="HTH-TYPE TRANSCRIPTIONAL REGULATOR LRHA-RELATED"/>
    <property type="match status" value="1"/>
</dbReference>
<dbReference type="Gene3D" id="3.40.190.10">
    <property type="entry name" value="Periplasmic binding protein-like II"/>
    <property type="match status" value="2"/>
</dbReference>
<dbReference type="InterPro" id="IPR005119">
    <property type="entry name" value="LysR_subst-bd"/>
</dbReference>
<dbReference type="FunFam" id="1.10.10.10:FF:000001">
    <property type="entry name" value="LysR family transcriptional regulator"/>
    <property type="match status" value="1"/>
</dbReference>
<evidence type="ECO:0000256" key="2">
    <source>
        <dbReference type="ARBA" id="ARBA00023015"/>
    </source>
</evidence>
<sequence length="288" mass="30802">MLDPRLLRSFVAIADFGHFTRAADRLGMTQSTISQHLGRLEEIAGHALIDRAARPVRATVMGERLLGHARRILQLDAEAQALLRDPAGTAAISIGLPEDLATLTMAHGLARFASVSSRTRLDVVTGLSRDLASRYRQGEFDIVVVKEEQAAADCRASFPEPLGWFGAARGKEGAGRDGNGEVERRDPLPLVTFPAGGLYRDTMFRELEAAGRRWYVAFSGSSLQSVLAAVSAGMGISLLPLAVTSGAGLQRLEGLGEAAPMVVSLYAREEQAPIGDLVGMISAVLEKR</sequence>
<dbReference type="RefSeq" id="WP_021236233.1">
    <property type="nucleotide sequence ID" value="NZ_ATHL01000153.1"/>
</dbReference>
<dbReference type="OrthoDB" id="9789529at2"/>
<evidence type="ECO:0000256" key="3">
    <source>
        <dbReference type="ARBA" id="ARBA00023125"/>
    </source>
</evidence>
<dbReference type="AlphaFoldDB" id="T0H415"/>
<dbReference type="Gene3D" id="1.10.10.10">
    <property type="entry name" value="Winged helix-like DNA-binding domain superfamily/Winged helix DNA-binding domain"/>
    <property type="match status" value="1"/>
</dbReference>
<name>T0H415_9SPHN</name>
<protein>
    <recommendedName>
        <fullName evidence="5">HTH lysR-type domain-containing protein</fullName>
    </recommendedName>
</protein>
<evidence type="ECO:0000256" key="1">
    <source>
        <dbReference type="ARBA" id="ARBA00009437"/>
    </source>
</evidence>
<dbReference type="PRINTS" id="PR00039">
    <property type="entry name" value="HTHLYSR"/>
</dbReference>
<keyword evidence="7" id="KW-1185">Reference proteome</keyword>
<proteinExistence type="inferred from homology"/>
<dbReference type="PATRIC" id="fig|1096930.3.peg.4500"/>
<gene>
    <name evidence="6" type="ORF">L284_22850</name>
</gene>
<dbReference type="InterPro" id="IPR036388">
    <property type="entry name" value="WH-like_DNA-bd_sf"/>
</dbReference>
<evidence type="ECO:0000313" key="7">
    <source>
        <dbReference type="Proteomes" id="UP000015527"/>
    </source>
</evidence>
<organism evidence="6 7">
    <name type="scientific">Novosphingobium lindaniclasticum LE124</name>
    <dbReference type="NCBI Taxonomy" id="1096930"/>
    <lineage>
        <taxon>Bacteria</taxon>
        <taxon>Pseudomonadati</taxon>
        <taxon>Pseudomonadota</taxon>
        <taxon>Alphaproteobacteria</taxon>
        <taxon>Sphingomonadales</taxon>
        <taxon>Sphingomonadaceae</taxon>
        <taxon>Novosphingobium</taxon>
    </lineage>
</organism>
<dbReference type="Pfam" id="PF00126">
    <property type="entry name" value="HTH_1"/>
    <property type="match status" value="1"/>
</dbReference>
<dbReference type="PROSITE" id="PS50931">
    <property type="entry name" value="HTH_LYSR"/>
    <property type="match status" value="1"/>
</dbReference>
<dbReference type="eggNOG" id="COG0583">
    <property type="taxonomic scope" value="Bacteria"/>
</dbReference>
<dbReference type="InterPro" id="IPR050176">
    <property type="entry name" value="LTTR"/>
</dbReference>
<comment type="similarity">
    <text evidence="1">Belongs to the LysR transcriptional regulatory family.</text>
</comment>
<keyword evidence="2" id="KW-0805">Transcription regulation</keyword>
<keyword evidence="4" id="KW-0804">Transcription</keyword>
<dbReference type="InterPro" id="IPR000847">
    <property type="entry name" value="LysR_HTH_N"/>
</dbReference>
<dbReference type="GO" id="GO:0003700">
    <property type="term" value="F:DNA-binding transcription factor activity"/>
    <property type="evidence" value="ECO:0007669"/>
    <property type="project" value="InterPro"/>
</dbReference>
<evidence type="ECO:0000259" key="5">
    <source>
        <dbReference type="PROSITE" id="PS50931"/>
    </source>
</evidence>
<dbReference type="EMBL" id="ATHL01000153">
    <property type="protein sequence ID" value="EQB07702.1"/>
    <property type="molecule type" value="Genomic_DNA"/>
</dbReference>
<dbReference type="Proteomes" id="UP000015527">
    <property type="component" value="Unassembled WGS sequence"/>
</dbReference>
<dbReference type="SUPFAM" id="SSF53850">
    <property type="entry name" value="Periplasmic binding protein-like II"/>
    <property type="match status" value="1"/>
</dbReference>
<keyword evidence="3" id="KW-0238">DNA-binding</keyword>
<feature type="domain" description="HTH lysR-type" evidence="5">
    <location>
        <begin position="2"/>
        <end position="59"/>
    </location>
</feature>
<dbReference type="InterPro" id="IPR036390">
    <property type="entry name" value="WH_DNA-bd_sf"/>
</dbReference>
<reference evidence="6 7" key="1">
    <citation type="journal article" date="2013" name="Genome Announc.">
        <title>Genome Sequence of Novosphingobium lindaniclasticum LE124T, Isolated from a Hexachlorocyclohexane Dumpsite.</title>
        <authorList>
            <person name="Saxena A."/>
            <person name="Nayyar N."/>
            <person name="Sangwan N."/>
            <person name="Kumari R."/>
            <person name="Khurana J.P."/>
            <person name="Lal R."/>
        </authorList>
    </citation>
    <scope>NUCLEOTIDE SEQUENCE [LARGE SCALE GENOMIC DNA]</scope>
    <source>
        <strain evidence="6 7">LE124</strain>
    </source>
</reference>
<dbReference type="GO" id="GO:0003677">
    <property type="term" value="F:DNA binding"/>
    <property type="evidence" value="ECO:0007669"/>
    <property type="project" value="UniProtKB-KW"/>
</dbReference>
<dbReference type="PANTHER" id="PTHR30579">
    <property type="entry name" value="TRANSCRIPTIONAL REGULATOR"/>
    <property type="match status" value="1"/>
</dbReference>
<accession>T0H415</accession>
<dbReference type="SUPFAM" id="SSF46785">
    <property type="entry name" value="Winged helix' DNA-binding domain"/>
    <property type="match status" value="1"/>
</dbReference>
<comment type="caution">
    <text evidence="6">The sequence shown here is derived from an EMBL/GenBank/DDBJ whole genome shotgun (WGS) entry which is preliminary data.</text>
</comment>
<dbReference type="Pfam" id="PF03466">
    <property type="entry name" value="LysR_substrate"/>
    <property type="match status" value="1"/>
</dbReference>